<proteinExistence type="predicted"/>
<dbReference type="RefSeq" id="WP_219497944.1">
    <property type="nucleotide sequence ID" value="NZ_JAHXDN010000001.1"/>
</dbReference>
<dbReference type="EMBL" id="JAHXDN010000001">
    <property type="protein sequence ID" value="MBW4706363.1"/>
    <property type="molecule type" value="Genomic_DNA"/>
</dbReference>
<evidence type="ECO:0000313" key="2">
    <source>
        <dbReference type="Proteomes" id="UP001138661"/>
    </source>
</evidence>
<comment type="caution">
    <text evidence="1">The sequence shown here is derived from an EMBL/GenBank/DDBJ whole genome shotgun (WGS) entry which is preliminary data.</text>
</comment>
<organism evidence="1 2">
    <name type="scientific">Roseobacter insulae</name>
    <dbReference type="NCBI Taxonomy" id="2859783"/>
    <lineage>
        <taxon>Bacteria</taxon>
        <taxon>Pseudomonadati</taxon>
        <taxon>Pseudomonadota</taxon>
        <taxon>Alphaproteobacteria</taxon>
        <taxon>Rhodobacterales</taxon>
        <taxon>Roseobacteraceae</taxon>
        <taxon>Roseobacter</taxon>
    </lineage>
</organism>
<dbReference type="Proteomes" id="UP001138661">
    <property type="component" value="Unassembled WGS sequence"/>
</dbReference>
<reference evidence="1" key="1">
    <citation type="submission" date="2021-07" db="EMBL/GenBank/DDBJ databases">
        <title>Roseobacter insulae sp. nov., isolated from a tidal flat.</title>
        <authorList>
            <person name="Park S."/>
            <person name="Yoon J.-H."/>
        </authorList>
    </citation>
    <scope>NUCLEOTIDE SEQUENCE</scope>
    <source>
        <strain evidence="1">YSTF-M11</strain>
    </source>
</reference>
<name>A0A9X1K0D7_9RHOB</name>
<evidence type="ECO:0000313" key="1">
    <source>
        <dbReference type="EMBL" id="MBW4706363.1"/>
    </source>
</evidence>
<gene>
    <name evidence="1" type="ORF">KX928_01025</name>
</gene>
<keyword evidence="2" id="KW-1185">Reference proteome</keyword>
<dbReference type="AlphaFoldDB" id="A0A9X1K0D7"/>
<sequence length="257" mass="28591">MWDDNRATLIDQYHHARSLNIVPIAKTGLRRASDRRIAPCLYINERTQHMQSKTTFVLAAISFLSASGPGWSDGRHPAFFDTPYSVDWSNVEKRQNALSAMPEFMAPGARVWDWAQDESGNFVVLQEGDGSWTCFPDRPQTPSNDPMCHDPVFLEWMLANATGRTAEITSAGLSYMLQGGSAFTQDSPFITGPLDSDDWYYMGPHLMVVLPERSDWALVNRDTSTGHPVIEALALDHPILLFPVAAPDQGITTHGLQ</sequence>
<accession>A0A9X1K0D7</accession>
<protein>
    <submittedName>
        <fullName evidence="1">Uncharacterized protein</fullName>
    </submittedName>
</protein>